<reference evidence="1 2" key="1">
    <citation type="journal article" date="2021" name="Elife">
        <title>Chloroplast acquisition without the gene transfer in kleptoplastic sea slugs, Plakobranchus ocellatus.</title>
        <authorList>
            <person name="Maeda T."/>
            <person name="Takahashi S."/>
            <person name="Yoshida T."/>
            <person name="Shimamura S."/>
            <person name="Takaki Y."/>
            <person name="Nagai Y."/>
            <person name="Toyoda A."/>
            <person name="Suzuki Y."/>
            <person name="Arimoto A."/>
            <person name="Ishii H."/>
            <person name="Satoh N."/>
            <person name="Nishiyama T."/>
            <person name="Hasebe M."/>
            <person name="Maruyama T."/>
            <person name="Minagawa J."/>
            <person name="Obokata J."/>
            <person name="Shigenobu S."/>
        </authorList>
    </citation>
    <scope>NUCLEOTIDE SEQUENCE [LARGE SCALE GENOMIC DNA]</scope>
</reference>
<dbReference type="AlphaFoldDB" id="A0AAV4DM00"/>
<evidence type="ECO:0000313" key="2">
    <source>
        <dbReference type="Proteomes" id="UP000735302"/>
    </source>
</evidence>
<comment type="caution">
    <text evidence="1">The sequence shown here is derived from an EMBL/GenBank/DDBJ whole genome shotgun (WGS) entry which is preliminary data.</text>
</comment>
<organism evidence="1 2">
    <name type="scientific">Plakobranchus ocellatus</name>
    <dbReference type="NCBI Taxonomy" id="259542"/>
    <lineage>
        <taxon>Eukaryota</taxon>
        <taxon>Metazoa</taxon>
        <taxon>Spiralia</taxon>
        <taxon>Lophotrochozoa</taxon>
        <taxon>Mollusca</taxon>
        <taxon>Gastropoda</taxon>
        <taxon>Heterobranchia</taxon>
        <taxon>Euthyneura</taxon>
        <taxon>Panpulmonata</taxon>
        <taxon>Sacoglossa</taxon>
        <taxon>Placobranchoidea</taxon>
        <taxon>Plakobranchidae</taxon>
        <taxon>Plakobranchus</taxon>
    </lineage>
</organism>
<dbReference type="EMBL" id="BLXT01008057">
    <property type="protein sequence ID" value="GFO45332.1"/>
    <property type="molecule type" value="Genomic_DNA"/>
</dbReference>
<protein>
    <submittedName>
        <fullName evidence="1">Uncharacterized protein</fullName>
    </submittedName>
</protein>
<accession>A0AAV4DM00</accession>
<sequence>MNSTWTSRRLHLNSLSDWSRRRISSSARVGECNRDMVVINQKARVKAPNAWLREFESVRKSPSPFNVVAVQQDMFLQVTNHTKVLYKAAP</sequence>
<proteinExistence type="predicted"/>
<gene>
    <name evidence="1" type="ORF">PoB_007183700</name>
</gene>
<keyword evidence="2" id="KW-1185">Reference proteome</keyword>
<name>A0AAV4DM00_9GAST</name>
<evidence type="ECO:0000313" key="1">
    <source>
        <dbReference type="EMBL" id="GFO45332.1"/>
    </source>
</evidence>
<dbReference type="Proteomes" id="UP000735302">
    <property type="component" value="Unassembled WGS sequence"/>
</dbReference>